<sequence length="85" mass="9215">MSQKTGAAYKALVKTDGSFAMDEPVRVGEYVAYVQPAVDLNLDMSAPPKPVSVNSAVPKKYANDSMSDLHASVQEGTNEFQFDMK</sequence>
<dbReference type="Proteomes" id="UP001139103">
    <property type="component" value="Unassembled WGS sequence"/>
</dbReference>
<dbReference type="RefSeq" id="WP_230221110.1">
    <property type="nucleotide sequence ID" value="NZ_JAJKFT010000010.1"/>
</dbReference>
<proteinExistence type="predicted"/>
<evidence type="ECO:0000313" key="1">
    <source>
        <dbReference type="EMBL" id="MCC9630189.1"/>
    </source>
</evidence>
<organism evidence="1 2">
    <name type="scientific">Blastopirellula sediminis</name>
    <dbReference type="NCBI Taxonomy" id="2894196"/>
    <lineage>
        <taxon>Bacteria</taxon>
        <taxon>Pseudomonadati</taxon>
        <taxon>Planctomycetota</taxon>
        <taxon>Planctomycetia</taxon>
        <taxon>Pirellulales</taxon>
        <taxon>Pirellulaceae</taxon>
        <taxon>Blastopirellula</taxon>
    </lineage>
</organism>
<accession>A0A9X1MP11</accession>
<dbReference type="EMBL" id="JAJKFT010000010">
    <property type="protein sequence ID" value="MCC9630189.1"/>
    <property type="molecule type" value="Genomic_DNA"/>
</dbReference>
<gene>
    <name evidence="1" type="ORF">LOC68_17480</name>
</gene>
<evidence type="ECO:0000313" key="2">
    <source>
        <dbReference type="Proteomes" id="UP001139103"/>
    </source>
</evidence>
<comment type="caution">
    <text evidence="1">The sequence shown here is derived from an EMBL/GenBank/DDBJ whole genome shotgun (WGS) entry which is preliminary data.</text>
</comment>
<name>A0A9X1MP11_9BACT</name>
<reference evidence="1" key="1">
    <citation type="submission" date="2021-11" db="EMBL/GenBank/DDBJ databases">
        <title>Genome sequence.</title>
        <authorList>
            <person name="Sun Q."/>
        </authorList>
    </citation>
    <scope>NUCLEOTIDE SEQUENCE</scope>
    <source>
        <strain evidence="1">JC732</strain>
    </source>
</reference>
<dbReference type="AlphaFoldDB" id="A0A9X1MP11"/>
<keyword evidence="2" id="KW-1185">Reference proteome</keyword>
<protein>
    <submittedName>
        <fullName evidence="1">Uncharacterized protein</fullName>
    </submittedName>
</protein>